<sequence length="105" mass="11582">MRSSVLFAVVLLVAGLCMAVQGSKRHHHRNGGSTSLSNSFMQLDEVKDLHPKHLQLLKQAVQSFEGTIDRSKLDAAGKEAAKRKALDQFMARLAEQKKHSKGHGH</sequence>
<dbReference type="EnsemblMetazoa" id="AFAF006157-RA">
    <property type="protein sequence ID" value="AFAF006157-PA"/>
    <property type="gene ID" value="AFAF006157"/>
</dbReference>
<evidence type="ECO:0000256" key="1">
    <source>
        <dbReference type="SAM" id="SignalP"/>
    </source>
</evidence>
<dbReference type="Proteomes" id="UP000075886">
    <property type="component" value="Unassembled WGS sequence"/>
</dbReference>
<keyword evidence="3" id="KW-1185">Reference proteome</keyword>
<accession>A0A182QA90</accession>
<evidence type="ECO:0000313" key="2">
    <source>
        <dbReference type="EnsemblMetazoa" id="AFAF006157-PA"/>
    </source>
</evidence>
<protein>
    <submittedName>
        <fullName evidence="2">Uncharacterized protein</fullName>
    </submittedName>
</protein>
<keyword evidence="1" id="KW-0732">Signal</keyword>
<feature type="chain" id="PRO_5008132467" evidence="1">
    <location>
        <begin position="20"/>
        <end position="105"/>
    </location>
</feature>
<feature type="signal peptide" evidence="1">
    <location>
        <begin position="1"/>
        <end position="19"/>
    </location>
</feature>
<dbReference type="EMBL" id="AXCN02001651">
    <property type="status" value="NOT_ANNOTATED_CDS"/>
    <property type="molecule type" value="Genomic_DNA"/>
</dbReference>
<organism evidence="2 3">
    <name type="scientific">Anopheles farauti</name>
    <dbReference type="NCBI Taxonomy" id="69004"/>
    <lineage>
        <taxon>Eukaryota</taxon>
        <taxon>Metazoa</taxon>
        <taxon>Ecdysozoa</taxon>
        <taxon>Arthropoda</taxon>
        <taxon>Hexapoda</taxon>
        <taxon>Insecta</taxon>
        <taxon>Pterygota</taxon>
        <taxon>Neoptera</taxon>
        <taxon>Endopterygota</taxon>
        <taxon>Diptera</taxon>
        <taxon>Nematocera</taxon>
        <taxon>Culicoidea</taxon>
        <taxon>Culicidae</taxon>
        <taxon>Anophelinae</taxon>
        <taxon>Anopheles</taxon>
    </lineage>
</organism>
<reference evidence="3" key="1">
    <citation type="submission" date="2014-01" db="EMBL/GenBank/DDBJ databases">
        <title>The Genome Sequence of Anopheles farauti FAR1 (V2).</title>
        <authorList>
            <consortium name="The Broad Institute Genomics Platform"/>
            <person name="Neafsey D.E."/>
            <person name="Besansky N."/>
            <person name="Howell P."/>
            <person name="Walton C."/>
            <person name="Young S.K."/>
            <person name="Zeng Q."/>
            <person name="Gargeya S."/>
            <person name="Fitzgerald M."/>
            <person name="Haas B."/>
            <person name="Abouelleil A."/>
            <person name="Allen A.W."/>
            <person name="Alvarado L."/>
            <person name="Arachchi H.M."/>
            <person name="Berlin A.M."/>
            <person name="Chapman S.B."/>
            <person name="Gainer-Dewar J."/>
            <person name="Goldberg J."/>
            <person name="Griggs A."/>
            <person name="Gujja S."/>
            <person name="Hansen M."/>
            <person name="Howarth C."/>
            <person name="Imamovic A."/>
            <person name="Ireland A."/>
            <person name="Larimer J."/>
            <person name="McCowan C."/>
            <person name="Murphy C."/>
            <person name="Pearson M."/>
            <person name="Poon T.W."/>
            <person name="Priest M."/>
            <person name="Roberts A."/>
            <person name="Saif S."/>
            <person name="Shea T."/>
            <person name="Sisk P."/>
            <person name="Sykes S."/>
            <person name="Wortman J."/>
            <person name="Nusbaum C."/>
            <person name="Birren B."/>
        </authorList>
    </citation>
    <scope>NUCLEOTIDE SEQUENCE [LARGE SCALE GENOMIC DNA]</scope>
    <source>
        <strain evidence="3">FAR1</strain>
    </source>
</reference>
<dbReference type="VEuPathDB" id="VectorBase:AFAF006157"/>
<dbReference type="AlphaFoldDB" id="A0A182QA90"/>
<proteinExistence type="predicted"/>
<name>A0A182QA90_9DIPT</name>
<reference evidence="2" key="2">
    <citation type="submission" date="2020-05" db="UniProtKB">
        <authorList>
            <consortium name="EnsemblMetazoa"/>
        </authorList>
    </citation>
    <scope>IDENTIFICATION</scope>
    <source>
        <strain evidence="2">FAR1</strain>
    </source>
</reference>
<evidence type="ECO:0000313" key="3">
    <source>
        <dbReference type="Proteomes" id="UP000075886"/>
    </source>
</evidence>